<protein>
    <recommendedName>
        <fullName evidence="2">histidine kinase</fullName>
        <ecNumber evidence="2">2.7.13.3</ecNumber>
    </recommendedName>
</protein>
<dbReference type="GO" id="GO:0005524">
    <property type="term" value="F:ATP binding"/>
    <property type="evidence" value="ECO:0007669"/>
    <property type="project" value="UniProtKB-KW"/>
</dbReference>
<dbReference type="SMART" id="SM00091">
    <property type="entry name" value="PAS"/>
    <property type="match status" value="1"/>
</dbReference>
<dbReference type="Pfam" id="PF00989">
    <property type="entry name" value="PAS"/>
    <property type="match status" value="1"/>
</dbReference>
<dbReference type="PRINTS" id="PR00344">
    <property type="entry name" value="BCTRLSENSOR"/>
</dbReference>
<dbReference type="EC" id="2.7.13.3" evidence="2"/>
<dbReference type="InterPro" id="IPR036097">
    <property type="entry name" value="HisK_dim/P_sf"/>
</dbReference>
<dbReference type="SUPFAM" id="SSF55874">
    <property type="entry name" value="ATPase domain of HSP90 chaperone/DNA topoisomerase II/histidine kinase"/>
    <property type="match status" value="1"/>
</dbReference>
<reference evidence="11 12" key="1">
    <citation type="submission" date="2016-09" db="EMBL/GenBank/DDBJ databases">
        <title>Alteromonas lipolytica, a new species isolated from sea water.</title>
        <authorList>
            <person name="Wu Y.-H."/>
            <person name="Cheng H."/>
            <person name="Xu X.-W."/>
        </authorList>
    </citation>
    <scope>NUCLEOTIDE SEQUENCE [LARGE SCALE GENOMIC DNA]</scope>
    <source>
        <strain evidence="11 12">JW12</strain>
    </source>
</reference>
<keyword evidence="3" id="KW-0597">Phosphoprotein</keyword>
<evidence type="ECO:0000259" key="10">
    <source>
        <dbReference type="PROSITE" id="PS50112"/>
    </source>
</evidence>
<dbReference type="RefSeq" id="WP_070177051.1">
    <property type="nucleotide sequence ID" value="NZ_BMJR01000003.1"/>
</dbReference>
<dbReference type="AlphaFoldDB" id="A0A1E8FF56"/>
<dbReference type="STRING" id="1856405.BFC17_21500"/>
<dbReference type="Proteomes" id="UP000176037">
    <property type="component" value="Unassembled WGS sequence"/>
</dbReference>
<gene>
    <name evidence="11" type="ORF">BFC17_21500</name>
</gene>
<dbReference type="PROSITE" id="PS50109">
    <property type="entry name" value="HIS_KIN"/>
    <property type="match status" value="1"/>
</dbReference>
<dbReference type="CDD" id="cd00082">
    <property type="entry name" value="HisKA"/>
    <property type="match status" value="1"/>
</dbReference>
<dbReference type="Gene3D" id="3.30.565.10">
    <property type="entry name" value="Histidine kinase-like ATPase, C-terminal domain"/>
    <property type="match status" value="1"/>
</dbReference>
<evidence type="ECO:0000256" key="8">
    <source>
        <dbReference type="ARBA" id="ARBA00023012"/>
    </source>
</evidence>
<keyword evidence="7" id="KW-0067">ATP-binding</keyword>
<dbReference type="SUPFAM" id="SSF47384">
    <property type="entry name" value="Homodimeric domain of signal transducing histidine kinase"/>
    <property type="match status" value="1"/>
</dbReference>
<dbReference type="Gene3D" id="1.10.287.130">
    <property type="match status" value="1"/>
</dbReference>
<dbReference type="InterPro" id="IPR004358">
    <property type="entry name" value="Sig_transdc_His_kin-like_C"/>
</dbReference>
<dbReference type="SUPFAM" id="SSF55785">
    <property type="entry name" value="PYP-like sensor domain (PAS domain)"/>
    <property type="match status" value="1"/>
</dbReference>
<dbReference type="InterPro" id="IPR035965">
    <property type="entry name" value="PAS-like_dom_sf"/>
</dbReference>
<keyword evidence="8" id="KW-0902">Two-component regulatory system</keyword>
<dbReference type="InterPro" id="IPR036890">
    <property type="entry name" value="HATPase_C_sf"/>
</dbReference>
<dbReference type="SMART" id="SM00388">
    <property type="entry name" value="HisKA"/>
    <property type="match status" value="1"/>
</dbReference>
<name>A0A1E8FF56_9ALTE</name>
<evidence type="ECO:0000256" key="2">
    <source>
        <dbReference type="ARBA" id="ARBA00012438"/>
    </source>
</evidence>
<keyword evidence="12" id="KW-1185">Reference proteome</keyword>
<keyword evidence="6 11" id="KW-0418">Kinase</keyword>
<keyword evidence="4" id="KW-0808">Transferase</keyword>
<dbReference type="Pfam" id="PF02518">
    <property type="entry name" value="HATPase_c"/>
    <property type="match status" value="1"/>
</dbReference>
<dbReference type="InterPro" id="IPR003594">
    <property type="entry name" value="HATPase_dom"/>
</dbReference>
<keyword evidence="5" id="KW-0547">Nucleotide-binding</keyword>
<evidence type="ECO:0000256" key="3">
    <source>
        <dbReference type="ARBA" id="ARBA00022553"/>
    </source>
</evidence>
<comment type="catalytic activity">
    <reaction evidence="1">
        <text>ATP + protein L-histidine = ADP + protein N-phospho-L-histidine.</text>
        <dbReference type="EC" id="2.7.13.3"/>
    </reaction>
</comment>
<feature type="domain" description="PAS" evidence="10">
    <location>
        <begin position="49"/>
        <end position="104"/>
    </location>
</feature>
<dbReference type="SMART" id="SM00387">
    <property type="entry name" value="HATPase_c"/>
    <property type="match status" value="1"/>
</dbReference>
<sequence length="442" mass="48577">MTDSLDIEPVQSIQSEDAWVSVIQKMDEAYTDLVQSQVEVERKNVELEEAKSFSDSIQSAMNDVLIVCDNDGIIEGVNRALTEVAGESESALIGRSITTLIDPSLHGKVQAFRERLQAQPVRDFEIELQGKSGKVPLSVNCTARLNHRGKSVGMVLVGRPLGELQRAYKELNIAHAELQLAQQRLIQSEKMASLGRLVAGVAHELNNPISFVYGNMHVLRRYTDKLSSYFDAVASGESRDALREMREKMRLEKAIKDLNSLVDGTMEGADRVKEIVNDLRQFSTSQESEKAPFDLGHTVHTALHWIMKESKYPVEVIDNIPRPFKAYGHAGQIHQVVVNLIENAVDAMETSEQRSLIINAKSDKDGVLLTIKDSGPGIAAKDAPQIFEPFYTTKPVGMGTGLGLSISYGIVSQHDGELSIDNHTGGGAIASLFLPNRESTDA</sequence>
<dbReference type="InterPro" id="IPR003661">
    <property type="entry name" value="HisK_dim/P_dom"/>
</dbReference>
<dbReference type="Gene3D" id="3.30.450.20">
    <property type="entry name" value="PAS domain"/>
    <property type="match status" value="1"/>
</dbReference>
<dbReference type="CDD" id="cd00130">
    <property type="entry name" value="PAS"/>
    <property type="match status" value="1"/>
</dbReference>
<accession>A0A1E8FF56</accession>
<evidence type="ECO:0000256" key="4">
    <source>
        <dbReference type="ARBA" id="ARBA00022679"/>
    </source>
</evidence>
<evidence type="ECO:0000256" key="5">
    <source>
        <dbReference type="ARBA" id="ARBA00022741"/>
    </source>
</evidence>
<dbReference type="NCBIfam" id="TIGR00229">
    <property type="entry name" value="sensory_box"/>
    <property type="match status" value="1"/>
</dbReference>
<dbReference type="InterPro" id="IPR005467">
    <property type="entry name" value="His_kinase_dom"/>
</dbReference>
<evidence type="ECO:0000313" key="11">
    <source>
        <dbReference type="EMBL" id="OFI34123.1"/>
    </source>
</evidence>
<dbReference type="InterPro" id="IPR000014">
    <property type="entry name" value="PAS"/>
</dbReference>
<organism evidence="11 12">
    <name type="scientific">Alteromonas lipolytica</name>
    <dbReference type="NCBI Taxonomy" id="1856405"/>
    <lineage>
        <taxon>Bacteria</taxon>
        <taxon>Pseudomonadati</taxon>
        <taxon>Pseudomonadota</taxon>
        <taxon>Gammaproteobacteria</taxon>
        <taxon>Alteromonadales</taxon>
        <taxon>Alteromonadaceae</taxon>
        <taxon>Alteromonas/Salinimonas group</taxon>
        <taxon>Alteromonas</taxon>
    </lineage>
</organism>
<evidence type="ECO:0000256" key="6">
    <source>
        <dbReference type="ARBA" id="ARBA00022777"/>
    </source>
</evidence>
<dbReference type="EMBL" id="MJIC01000014">
    <property type="protein sequence ID" value="OFI34123.1"/>
    <property type="molecule type" value="Genomic_DNA"/>
</dbReference>
<dbReference type="PANTHER" id="PTHR43065:SF42">
    <property type="entry name" value="TWO-COMPONENT SENSOR PPRA"/>
    <property type="match status" value="1"/>
</dbReference>
<evidence type="ECO:0000256" key="1">
    <source>
        <dbReference type="ARBA" id="ARBA00000085"/>
    </source>
</evidence>
<dbReference type="PANTHER" id="PTHR43065">
    <property type="entry name" value="SENSOR HISTIDINE KINASE"/>
    <property type="match status" value="1"/>
</dbReference>
<evidence type="ECO:0000256" key="7">
    <source>
        <dbReference type="ARBA" id="ARBA00022840"/>
    </source>
</evidence>
<proteinExistence type="predicted"/>
<dbReference type="InterPro" id="IPR013767">
    <property type="entry name" value="PAS_fold"/>
</dbReference>
<evidence type="ECO:0000259" key="9">
    <source>
        <dbReference type="PROSITE" id="PS50109"/>
    </source>
</evidence>
<dbReference type="OrthoDB" id="7052769at2"/>
<dbReference type="Pfam" id="PF00512">
    <property type="entry name" value="HisKA"/>
    <property type="match status" value="1"/>
</dbReference>
<evidence type="ECO:0000313" key="12">
    <source>
        <dbReference type="Proteomes" id="UP000176037"/>
    </source>
</evidence>
<feature type="domain" description="Histidine kinase" evidence="9">
    <location>
        <begin position="200"/>
        <end position="438"/>
    </location>
</feature>
<dbReference type="GO" id="GO:0006355">
    <property type="term" value="P:regulation of DNA-templated transcription"/>
    <property type="evidence" value="ECO:0007669"/>
    <property type="project" value="InterPro"/>
</dbReference>
<dbReference type="GO" id="GO:0000155">
    <property type="term" value="F:phosphorelay sensor kinase activity"/>
    <property type="evidence" value="ECO:0007669"/>
    <property type="project" value="InterPro"/>
</dbReference>
<comment type="caution">
    <text evidence="11">The sequence shown here is derived from an EMBL/GenBank/DDBJ whole genome shotgun (WGS) entry which is preliminary data.</text>
</comment>
<dbReference type="PROSITE" id="PS50112">
    <property type="entry name" value="PAS"/>
    <property type="match status" value="1"/>
</dbReference>